<evidence type="ECO:0000313" key="18">
    <source>
        <dbReference type="Proteomes" id="UP000632222"/>
    </source>
</evidence>
<dbReference type="EMBL" id="BMOD01000032">
    <property type="protein sequence ID" value="GGJ55329.1"/>
    <property type="molecule type" value="Genomic_DNA"/>
</dbReference>
<dbReference type="EC" id="5.6.2.4" evidence="12"/>
<sequence length="1076" mass="122239">MTNLTPRQRMAVTAPGNVVIQAGAGSGKTHVLAERIIHLLEQGLKPRELCAVTFTEAAASELRSRVETYLERKLPENEGYWGEVLDDFPEAQISTIHSLCGRIAREHPLESDASFNMQVLEEGAFQAWLDEVFPEILTVLPRAIHRDLPYSLLSQALRLLLGDPLTAELALGKVETVTPEEIEKLHVKRLQDLWETHLEYRLGRLELLRSASCKDLTDPLYPMYSLLLEGLGEQDAVGFSERFFNLPYSKNSGKSPNWTGSGKVLVQDTVAWLKDTFEGARLRPEEQWHHQALYQLKTAYRLTLKKRYALSVRDNVMGFADLEYHARQATLHPHVQRYYQDRWKVMLIDEFQDTSPAQWAILGSLLGDLILYTVVGDEKQSIYGFRGSDVGLIQRLSEKTRSVGSVVDLDTSFRTHHQLVEVVNQVFKVLFSDQTHQSSVPMRPLKAARTQKPQDTQASVEVHVLAGERIGNLRDAEGRLMVLRIQDLIRSQMQVFDRTQQTHRPVRYEDIAVLYRAKTSLDTYLKSFKKAGIPHVVESGMGLFDRPEVQDQITFLQFLANPFDDLSLAAVLRGPCFMLSDPELYTLSRSMQESLWHSLQADPAFRHIVTVLQEVLSERKDGSPVEVLEVLHEKTRYPLVLSCLPEAERRLLNVSRFKEVLRDLYRQGHTDVFSATERLKSMAEAGIEVSEALPPSLNAVRFMTIHKSKGLEFPIVILLDSLHTGPNFKDDVLIDSDLGVALRHPDDTLDLPEKYVKLHEERVRRSILEEIRVKYVAFTRAADLLILGMPLTRKQEWPYFQLMKALSGTDHEVYSCEAHQIPSLDPIAPLQVWSGGATETASGPLPFLLPESLPVTSVGVYLKCPRSFEYQHLQGISGVNLQWKTRSEGPRILRGKNIGGLVHTALENGWITLEKLQQHFTGEHPAVIHEVFRLVSSLQDEEFETLKGLSFTREQAYSITYGDMTFEGVVDAFTDDWIIDYKTDSFMEPFHHLPQMALYSHHLKIPKASLVYLRHNTLHTFEARDLQQGLQHIDLMLSNLRSGKLEASPSLFNCRFCPHVTHCTDAVTLDSDSEVS</sequence>
<keyword evidence="7 14" id="KW-0067">ATP-binding</keyword>
<dbReference type="SUPFAM" id="SSF52540">
    <property type="entry name" value="P-loop containing nucleoside triphosphate hydrolases"/>
    <property type="match status" value="1"/>
</dbReference>
<keyword evidence="18" id="KW-1185">Reference proteome</keyword>
<feature type="binding site" evidence="14">
    <location>
        <begin position="22"/>
        <end position="29"/>
    </location>
    <ligand>
        <name>ATP</name>
        <dbReference type="ChEBI" id="CHEBI:30616"/>
    </ligand>
</feature>
<comment type="catalytic activity">
    <reaction evidence="13">
        <text>ATP + H2O = ADP + phosphate + H(+)</text>
        <dbReference type="Rhea" id="RHEA:13065"/>
        <dbReference type="ChEBI" id="CHEBI:15377"/>
        <dbReference type="ChEBI" id="CHEBI:15378"/>
        <dbReference type="ChEBI" id="CHEBI:30616"/>
        <dbReference type="ChEBI" id="CHEBI:43474"/>
        <dbReference type="ChEBI" id="CHEBI:456216"/>
        <dbReference type="EC" id="5.6.2.4"/>
    </reaction>
</comment>
<dbReference type="InterPro" id="IPR000212">
    <property type="entry name" value="DNA_helicase_UvrD/REP"/>
</dbReference>
<dbReference type="RefSeq" id="WP_189007890.1">
    <property type="nucleotide sequence ID" value="NZ_BMOD01000032.1"/>
</dbReference>
<organism evidence="17 18">
    <name type="scientific">Deinococcus roseus</name>
    <dbReference type="NCBI Taxonomy" id="392414"/>
    <lineage>
        <taxon>Bacteria</taxon>
        <taxon>Thermotogati</taxon>
        <taxon>Deinococcota</taxon>
        <taxon>Deinococci</taxon>
        <taxon>Deinococcales</taxon>
        <taxon>Deinococcaceae</taxon>
        <taxon>Deinococcus</taxon>
    </lineage>
</organism>
<evidence type="ECO:0000256" key="6">
    <source>
        <dbReference type="ARBA" id="ARBA00022839"/>
    </source>
</evidence>
<evidence type="ECO:0000256" key="8">
    <source>
        <dbReference type="ARBA" id="ARBA00023125"/>
    </source>
</evidence>
<evidence type="ECO:0000256" key="4">
    <source>
        <dbReference type="ARBA" id="ARBA00022801"/>
    </source>
</evidence>
<keyword evidence="6" id="KW-0269">Exonuclease</keyword>
<keyword evidence="4 14" id="KW-0378">Hydrolase</keyword>
<dbReference type="Pfam" id="PF12705">
    <property type="entry name" value="PDDEXK_1"/>
    <property type="match status" value="1"/>
</dbReference>
<proteinExistence type="predicted"/>
<evidence type="ECO:0000256" key="11">
    <source>
        <dbReference type="ARBA" id="ARBA00034617"/>
    </source>
</evidence>
<dbReference type="PANTHER" id="PTHR11070">
    <property type="entry name" value="UVRD / RECB / PCRA DNA HELICASE FAMILY MEMBER"/>
    <property type="match status" value="1"/>
</dbReference>
<name>A0ABQ2DHU5_9DEIO</name>
<evidence type="ECO:0000256" key="1">
    <source>
        <dbReference type="ARBA" id="ARBA00022722"/>
    </source>
</evidence>
<dbReference type="InterPro" id="IPR038726">
    <property type="entry name" value="PDDEXK_AddAB-type"/>
</dbReference>
<keyword evidence="1" id="KW-0540">Nuclease</keyword>
<comment type="catalytic activity">
    <reaction evidence="11">
        <text>Couples ATP hydrolysis with the unwinding of duplex DNA by translocating in the 3'-5' direction.</text>
        <dbReference type="EC" id="5.6.2.4"/>
    </reaction>
</comment>
<feature type="domain" description="UvrD-like helicase C-terminal" evidence="16">
    <location>
        <begin position="417"/>
        <end position="710"/>
    </location>
</feature>
<evidence type="ECO:0000256" key="2">
    <source>
        <dbReference type="ARBA" id="ARBA00022741"/>
    </source>
</evidence>
<keyword evidence="2 14" id="KW-0547">Nucleotide-binding</keyword>
<dbReference type="PROSITE" id="PS51217">
    <property type="entry name" value="UVRD_HELICASE_CTER"/>
    <property type="match status" value="1"/>
</dbReference>
<evidence type="ECO:0000256" key="9">
    <source>
        <dbReference type="ARBA" id="ARBA00023204"/>
    </source>
</evidence>
<comment type="caution">
    <text evidence="17">The sequence shown here is derived from an EMBL/GenBank/DDBJ whole genome shotgun (WGS) entry which is preliminary data.</text>
</comment>
<dbReference type="Proteomes" id="UP000632222">
    <property type="component" value="Unassembled WGS sequence"/>
</dbReference>
<dbReference type="InterPro" id="IPR014017">
    <property type="entry name" value="DNA_helicase_UvrD-like_C"/>
</dbReference>
<keyword evidence="3" id="KW-0227">DNA damage</keyword>
<evidence type="ECO:0000259" key="16">
    <source>
        <dbReference type="PROSITE" id="PS51217"/>
    </source>
</evidence>
<dbReference type="InterPro" id="IPR014016">
    <property type="entry name" value="UvrD-like_ATP-bd"/>
</dbReference>
<evidence type="ECO:0000256" key="5">
    <source>
        <dbReference type="ARBA" id="ARBA00022806"/>
    </source>
</evidence>
<feature type="domain" description="UvrD-like helicase ATP-binding" evidence="15">
    <location>
        <begin position="1"/>
        <end position="416"/>
    </location>
</feature>
<keyword evidence="10" id="KW-0413">Isomerase</keyword>
<dbReference type="PROSITE" id="PS51198">
    <property type="entry name" value="UVRD_HELICASE_ATP_BIND"/>
    <property type="match status" value="1"/>
</dbReference>
<keyword evidence="5 14" id="KW-0347">Helicase</keyword>
<evidence type="ECO:0000256" key="10">
    <source>
        <dbReference type="ARBA" id="ARBA00023235"/>
    </source>
</evidence>
<keyword evidence="9" id="KW-0234">DNA repair</keyword>
<evidence type="ECO:0000256" key="13">
    <source>
        <dbReference type="ARBA" id="ARBA00048988"/>
    </source>
</evidence>
<dbReference type="InterPro" id="IPR011604">
    <property type="entry name" value="PDDEXK-like_dom_sf"/>
</dbReference>
<keyword evidence="8" id="KW-0238">DNA-binding</keyword>
<dbReference type="Pfam" id="PF13361">
    <property type="entry name" value="UvrD_C"/>
    <property type="match status" value="1"/>
</dbReference>
<protein>
    <recommendedName>
        <fullName evidence="12">DNA 3'-5' helicase</fullName>
        <ecNumber evidence="12">5.6.2.4</ecNumber>
    </recommendedName>
</protein>
<evidence type="ECO:0000313" key="17">
    <source>
        <dbReference type="EMBL" id="GGJ55329.1"/>
    </source>
</evidence>
<dbReference type="PANTHER" id="PTHR11070:SF2">
    <property type="entry name" value="ATP-DEPENDENT DNA HELICASE SRS2"/>
    <property type="match status" value="1"/>
</dbReference>
<evidence type="ECO:0000256" key="7">
    <source>
        <dbReference type="ARBA" id="ARBA00022840"/>
    </source>
</evidence>
<dbReference type="Pfam" id="PF00580">
    <property type="entry name" value="UvrD-helicase"/>
    <property type="match status" value="1"/>
</dbReference>
<evidence type="ECO:0000256" key="14">
    <source>
        <dbReference type="PROSITE-ProRule" id="PRU00560"/>
    </source>
</evidence>
<evidence type="ECO:0000259" key="15">
    <source>
        <dbReference type="PROSITE" id="PS51198"/>
    </source>
</evidence>
<evidence type="ECO:0000256" key="3">
    <source>
        <dbReference type="ARBA" id="ARBA00022763"/>
    </source>
</evidence>
<dbReference type="Gene3D" id="3.90.320.10">
    <property type="match status" value="1"/>
</dbReference>
<reference evidence="18" key="1">
    <citation type="journal article" date="2019" name="Int. J. Syst. Evol. Microbiol.">
        <title>The Global Catalogue of Microorganisms (GCM) 10K type strain sequencing project: providing services to taxonomists for standard genome sequencing and annotation.</title>
        <authorList>
            <consortium name="The Broad Institute Genomics Platform"/>
            <consortium name="The Broad Institute Genome Sequencing Center for Infectious Disease"/>
            <person name="Wu L."/>
            <person name="Ma J."/>
        </authorList>
    </citation>
    <scope>NUCLEOTIDE SEQUENCE [LARGE SCALE GENOMIC DNA]</scope>
    <source>
        <strain evidence="18">JCM 14370</strain>
    </source>
</reference>
<dbReference type="InterPro" id="IPR027417">
    <property type="entry name" value="P-loop_NTPase"/>
</dbReference>
<gene>
    <name evidence="17" type="ORF">GCM10008938_46850</name>
</gene>
<evidence type="ECO:0000256" key="12">
    <source>
        <dbReference type="ARBA" id="ARBA00034808"/>
    </source>
</evidence>
<accession>A0ABQ2DHU5</accession>
<dbReference type="Gene3D" id="3.40.50.300">
    <property type="entry name" value="P-loop containing nucleotide triphosphate hydrolases"/>
    <property type="match status" value="4"/>
</dbReference>